<reference evidence="10 11" key="1">
    <citation type="submission" date="2019-07" db="EMBL/GenBank/DDBJ databases">
        <authorList>
            <person name="Jastrzebski P J."/>
            <person name="Paukszto L."/>
            <person name="Jastrzebski P J."/>
        </authorList>
    </citation>
    <scope>NUCLEOTIDE SEQUENCE [LARGE SCALE GENOMIC DNA]</scope>
    <source>
        <strain evidence="10 11">WMS-il1</strain>
    </source>
</reference>
<dbReference type="InterPro" id="IPR038765">
    <property type="entry name" value="Papain-like_cys_pep_sf"/>
</dbReference>
<keyword evidence="8" id="KW-0472">Membrane</keyword>
<evidence type="ECO:0000256" key="8">
    <source>
        <dbReference type="SAM" id="Phobius"/>
    </source>
</evidence>
<dbReference type="Pfam" id="PF00443">
    <property type="entry name" value="UCH"/>
    <property type="match status" value="1"/>
</dbReference>
<protein>
    <recommendedName>
        <fullName evidence="3">ubiquitinyl hydrolase 1</fullName>
        <ecNumber evidence="3">3.4.19.12</ecNumber>
    </recommendedName>
</protein>
<dbReference type="EC" id="3.4.19.12" evidence="3"/>
<dbReference type="PANTHER" id="PTHR24006:SF888">
    <property type="entry name" value="UBIQUITIN CARBOXYL-TERMINAL HYDROLASE 30"/>
    <property type="match status" value="1"/>
</dbReference>
<evidence type="ECO:0000259" key="9">
    <source>
        <dbReference type="PROSITE" id="PS50235"/>
    </source>
</evidence>
<evidence type="ECO:0000313" key="10">
    <source>
        <dbReference type="EMBL" id="VUZ42367.1"/>
    </source>
</evidence>
<keyword evidence="5" id="KW-0833">Ubl conjugation pathway</keyword>
<keyword evidence="11" id="KW-1185">Reference proteome</keyword>
<dbReference type="InterPro" id="IPR050164">
    <property type="entry name" value="Peptidase_C19"/>
</dbReference>
<dbReference type="GO" id="GO:0005829">
    <property type="term" value="C:cytosol"/>
    <property type="evidence" value="ECO:0007669"/>
    <property type="project" value="TreeGrafter"/>
</dbReference>
<comment type="similarity">
    <text evidence="2">Belongs to the peptidase C19 family.</text>
</comment>
<name>A0A564Y4Y8_HYMDI</name>
<dbReference type="CDD" id="cd02257">
    <property type="entry name" value="Peptidase_C19"/>
    <property type="match status" value="1"/>
</dbReference>
<dbReference type="GO" id="GO:0006508">
    <property type="term" value="P:proteolysis"/>
    <property type="evidence" value="ECO:0007669"/>
    <property type="project" value="UniProtKB-KW"/>
</dbReference>
<gene>
    <name evidence="10" type="ORF">WMSIL1_LOCUS2982</name>
</gene>
<dbReference type="Gene3D" id="3.90.70.10">
    <property type="entry name" value="Cysteine proteinases"/>
    <property type="match status" value="1"/>
</dbReference>
<evidence type="ECO:0000256" key="3">
    <source>
        <dbReference type="ARBA" id="ARBA00012759"/>
    </source>
</evidence>
<sequence length="586" mass="66133">MYSVQDKSVLISHNLNWVMQQPWLNNKKRVILALLFGSTSLAFGGIAFPYIRDALPFSCFGQNDDLPIGLPNNSNSCYLNALLQAMASCHFLVKSFRRSLAFKRSRLLYSLVVVLEGLNCSSKYLQVNDLRDKILLAHKMLVEELARTGKWTVGDQQDVHELYAFFIDLAEGNENNRGGGAQTVPNGSRGEIPALVSSILGLPESITPLEKKLQQCTCFASVSLPPIFSLNLFSSSSSAISSFCQLCATQIFCSKCQYKGQLRLVPESCIFLFPDKSRRIHTKNRSTKTKQAFKFTLDNLLKDEFGAAERLIGIHCPRCKAQAMRVPESIINDPAPFVIDRSAIRHFAEWECRNTCYSRRWFVLTSDTAQRVTRLSVAPPLVFYVQRAVWLPLKYIRPSEEDFVHHFSEGGMMIKLPDHVTFPATLDVSSYLANGCTFRGVANNIKSDSHIDPNSKSTPNNYTVRAVIMHRGKTLQAGHYIAYRCWKKVMETKSTDEWVFTSDESVNLVNFTSVQNCQAYMLFYEPEKAHEEDSSNSQDEIFIGDDNDDWDGDRIQYFIQNIERIASPSDRIKILMAAACGACDVV</sequence>
<dbReference type="AlphaFoldDB" id="A0A564Y4Y8"/>
<dbReference type="SUPFAM" id="SSF54001">
    <property type="entry name" value="Cysteine proteinases"/>
    <property type="match status" value="1"/>
</dbReference>
<comment type="catalytic activity">
    <reaction evidence="1">
        <text>Thiol-dependent hydrolysis of ester, thioester, amide, peptide and isopeptide bonds formed by the C-terminal Gly of ubiquitin (a 76-residue protein attached to proteins as an intracellular targeting signal).</text>
        <dbReference type="EC" id="3.4.19.12"/>
    </reaction>
</comment>
<dbReference type="InterPro" id="IPR001394">
    <property type="entry name" value="Peptidase_C19_UCH"/>
</dbReference>
<dbReference type="EMBL" id="CABIJS010000088">
    <property type="protein sequence ID" value="VUZ42367.1"/>
    <property type="molecule type" value="Genomic_DNA"/>
</dbReference>
<dbReference type="InterPro" id="IPR028889">
    <property type="entry name" value="USP"/>
</dbReference>
<proteinExistence type="inferred from homology"/>
<dbReference type="PANTHER" id="PTHR24006">
    <property type="entry name" value="UBIQUITIN CARBOXYL-TERMINAL HYDROLASE"/>
    <property type="match status" value="1"/>
</dbReference>
<evidence type="ECO:0000256" key="6">
    <source>
        <dbReference type="ARBA" id="ARBA00022801"/>
    </source>
</evidence>
<dbReference type="Proteomes" id="UP000321570">
    <property type="component" value="Unassembled WGS sequence"/>
</dbReference>
<organism evidence="10 11">
    <name type="scientific">Hymenolepis diminuta</name>
    <name type="common">Rat tapeworm</name>
    <dbReference type="NCBI Taxonomy" id="6216"/>
    <lineage>
        <taxon>Eukaryota</taxon>
        <taxon>Metazoa</taxon>
        <taxon>Spiralia</taxon>
        <taxon>Lophotrochozoa</taxon>
        <taxon>Platyhelminthes</taxon>
        <taxon>Cestoda</taxon>
        <taxon>Eucestoda</taxon>
        <taxon>Cyclophyllidea</taxon>
        <taxon>Hymenolepididae</taxon>
        <taxon>Hymenolepis</taxon>
    </lineage>
</organism>
<evidence type="ECO:0000256" key="4">
    <source>
        <dbReference type="ARBA" id="ARBA00022670"/>
    </source>
</evidence>
<evidence type="ECO:0000256" key="2">
    <source>
        <dbReference type="ARBA" id="ARBA00009085"/>
    </source>
</evidence>
<evidence type="ECO:0000256" key="1">
    <source>
        <dbReference type="ARBA" id="ARBA00000707"/>
    </source>
</evidence>
<keyword evidence="6" id="KW-0378">Hydrolase</keyword>
<accession>A0A564Y4Y8</accession>
<keyword evidence="8" id="KW-0812">Transmembrane</keyword>
<dbReference type="PROSITE" id="PS50235">
    <property type="entry name" value="USP_3"/>
    <property type="match status" value="1"/>
</dbReference>
<evidence type="ECO:0000313" key="11">
    <source>
        <dbReference type="Proteomes" id="UP000321570"/>
    </source>
</evidence>
<feature type="transmembrane region" description="Helical" evidence="8">
    <location>
        <begin position="30"/>
        <end position="51"/>
    </location>
</feature>
<evidence type="ECO:0000256" key="7">
    <source>
        <dbReference type="ARBA" id="ARBA00022807"/>
    </source>
</evidence>
<dbReference type="GO" id="GO:0004843">
    <property type="term" value="F:cysteine-type deubiquitinase activity"/>
    <property type="evidence" value="ECO:0007669"/>
    <property type="project" value="UniProtKB-EC"/>
</dbReference>
<keyword evidence="7" id="KW-0788">Thiol protease</keyword>
<dbReference type="GO" id="GO:0016579">
    <property type="term" value="P:protein deubiquitination"/>
    <property type="evidence" value="ECO:0007669"/>
    <property type="project" value="InterPro"/>
</dbReference>
<feature type="domain" description="USP" evidence="9">
    <location>
        <begin position="68"/>
        <end position="527"/>
    </location>
</feature>
<keyword evidence="4" id="KW-0645">Protease</keyword>
<evidence type="ECO:0000256" key="5">
    <source>
        <dbReference type="ARBA" id="ARBA00022786"/>
    </source>
</evidence>
<dbReference type="GO" id="GO:0005634">
    <property type="term" value="C:nucleus"/>
    <property type="evidence" value="ECO:0007669"/>
    <property type="project" value="TreeGrafter"/>
</dbReference>
<keyword evidence="8" id="KW-1133">Transmembrane helix</keyword>